<feature type="chain" id="PRO_5040747050" evidence="2">
    <location>
        <begin position="19"/>
        <end position="239"/>
    </location>
</feature>
<name>A0A9W7E963_9STRA</name>
<dbReference type="EMBL" id="BRXY01000137">
    <property type="protein sequence ID" value="GMH70083.1"/>
    <property type="molecule type" value="Genomic_DNA"/>
</dbReference>
<reference evidence="4" key="1">
    <citation type="journal article" date="2023" name="Commun. Biol.">
        <title>Genome analysis of Parmales, the sister group of diatoms, reveals the evolutionary specialization of diatoms from phago-mixotrophs to photoautotrophs.</title>
        <authorList>
            <person name="Ban H."/>
            <person name="Sato S."/>
            <person name="Yoshikawa S."/>
            <person name="Yamada K."/>
            <person name="Nakamura Y."/>
            <person name="Ichinomiya M."/>
            <person name="Sato N."/>
            <person name="Blanc-Mathieu R."/>
            <person name="Endo H."/>
            <person name="Kuwata A."/>
            <person name="Ogata H."/>
        </authorList>
    </citation>
    <scope>NUCLEOTIDE SEQUENCE [LARGE SCALE GENOMIC DNA]</scope>
    <source>
        <strain evidence="4">NIES 3701</strain>
    </source>
</reference>
<keyword evidence="4" id="KW-1185">Reference proteome</keyword>
<gene>
    <name evidence="3" type="ORF">TrST_g7278</name>
</gene>
<protein>
    <submittedName>
        <fullName evidence="3">Uncharacterized protein</fullName>
    </submittedName>
</protein>
<feature type="compositionally biased region" description="Polar residues" evidence="1">
    <location>
        <begin position="153"/>
        <end position="162"/>
    </location>
</feature>
<evidence type="ECO:0000256" key="1">
    <source>
        <dbReference type="SAM" id="MobiDB-lite"/>
    </source>
</evidence>
<feature type="signal peptide" evidence="2">
    <location>
        <begin position="1"/>
        <end position="18"/>
    </location>
</feature>
<evidence type="ECO:0000256" key="2">
    <source>
        <dbReference type="SAM" id="SignalP"/>
    </source>
</evidence>
<dbReference type="Proteomes" id="UP001165085">
    <property type="component" value="Unassembled WGS sequence"/>
</dbReference>
<organism evidence="3 4">
    <name type="scientific">Triparma strigata</name>
    <dbReference type="NCBI Taxonomy" id="1606541"/>
    <lineage>
        <taxon>Eukaryota</taxon>
        <taxon>Sar</taxon>
        <taxon>Stramenopiles</taxon>
        <taxon>Ochrophyta</taxon>
        <taxon>Bolidophyceae</taxon>
        <taxon>Parmales</taxon>
        <taxon>Triparmaceae</taxon>
        <taxon>Triparma</taxon>
    </lineage>
</organism>
<feature type="compositionally biased region" description="Low complexity" evidence="1">
    <location>
        <begin position="129"/>
        <end position="142"/>
    </location>
</feature>
<dbReference type="AlphaFoldDB" id="A0A9W7E963"/>
<dbReference type="OrthoDB" id="10373287at2759"/>
<feature type="region of interest" description="Disordered" evidence="1">
    <location>
        <begin position="102"/>
        <end position="162"/>
    </location>
</feature>
<sequence length="239" mass="26175">MPPYLLLLLLLLITPATSMTTVLTFTTPSASYLVHDTRAPSPGGQALGIKQPPVVHLSSCLVTAIGSDIEVERFLNDLKANYHQAGDLKKLISRMLYERNREHAGGEDDDEDKEDNPMCNFDNFDVLHPDPNLNQNQYQDQQEPPPPPYQLQSVHLSSPTSTTSFDSIGSASTSTYTIGGSDANALVTAFVAGAKKRSDGEQIFKRYLDRQCEAGGEIVVWRLKDGGVGRKVIKGRSDL</sequence>
<accession>A0A9W7E963</accession>
<evidence type="ECO:0000313" key="3">
    <source>
        <dbReference type="EMBL" id="GMH70083.1"/>
    </source>
</evidence>
<evidence type="ECO:0000313" key="4">
    <source>
        <dbReference type="Proteomes" id="UP001165085"/>
    </source>
</evidence>
<proteinExistence type="predicted"/>
<comment type="caution">
    <text evidence="3">The sequence shown here is derived from an EMBL/GenBank/DDBJ whole genome shotgun (WGS) entry which is preliminary data.</text>
</comment>
<keyword evidence="2" id="KW-0732">Signal</keyword>